<gene>
    <name evidence="3" type="ORF">E8M12_02395</name>
</gene>
<dbReference type="HAMAP" id="MF_00758">
    <property type="entry name" value="UPF0301"/>
    <property type="match status" value="1"/>
</dbReference>
<evidence type="ECO:0000313" key="3">
    <source>
        <dbReference type="EMBL" id="TKB47129.1"/>
    </source>
</evidence>
<dbReference type="RefSeq" id="WP_136734479.1">
    <property type="nucleotide sequence ID" value="NZ_SWDB01000004.1"/>
</dbReference>
<dbReference type="EMBL" id="SWDB01000004">
    <property type="protein sequence ID" value="TKB47129.1"/>
    <property type="molecule type" value="Genomic_DNA"/>
</dbReference>
<dbReference type="OrthoDB" id="9807486at2"/>
<dbReference type="PANTHER" id="PTHR30327">
    <property type="entry name" value="UNCHARACTERIZED PROTEIN YQGE"/>
    <property type="match status" value="1"/>
</dbReference>
<sequence>MQSLEHQLLIAMPTLNDPYFTKTVTYICEHNANGAMGLVINIPVRITLKELLRQIDSEHSLQDVSNQRVLAGGPVSPDRGFVLHNSQSGWHSSLLLKDDIMITTSKDILQSLGTDKAPDQFIVALGYAGWSAGQLEAEFQQNSWLNTDADKQILFETPIELRWQRAAEKLGIDLGHLSSEVGHA</sequence>
<comment type="similarity">
    <text evidence="1 2">Belongs to the UPF0301 (AlgH) family.</text>
</comment>
<name>A0A4U1B8V2_9GAMM</name>
<reference evidence="3 4" key="1">
    <citation type="submission" date="2019-04" db="EMBL/GenBank/DDBJ databases">
        <title>Thalassotalea guangxiensis sp. nov., isolated from sediment of the coastal wetland.</title>
        <authorList>
            <person name="Zheng S."/>
            <person name="Zhang D."/>
        </authorList>
    </citation>
    <scope>NUCLEOTIDE SEQUENCE [LARGE SCALE GENOMIC DNA]</scope>
    <source>
        <strain evidence="3 4">ZS-4</strain>
    </source>
</reference>
<dbReference type="NCBIfam" id="NF001266">
    <property type="entry name" value="PRK00228.1-1"/>
    <property type="match status" value="1"/>
</dbReference>
<dbReference type="SUPFAM" id="SSF143456">
    <property type="entry name" value="VC0467-like"/>
    <property type="match status" value="1"/>
</dbReference>
<protein>
    <recommendedName>
        <fullName evidence="2">UPF0301 protein E8M12_02395</fullName>
    </recommendedName>
</protein>
<dbReference type="Pfam" id="PF02622">
    <property type="entry name" value="DUF179"/>
    <property type="match status" value="1"/>
</dbReference>
<keyword evidence="4" id="KW-1185">Reference proteome</keyword>
<dbReference type="AlphaFoldDB" id="A0A4U1B8V2"/>
<evidence type="ECO:0000313" key="4">
    <source>
        <dbReference type="Proteomes" id="UP000307999"/>
    </source>
</evidence>
<dbReference type="GO" id="GO:0005829">
    <property type="term" value="C:cytosol"/>
    <property type="evidence" value="ECO:0007669"/>
    <property type="project" value="TreeGrafter"/>
</dbReference>
<accession>A0A4U1B8V2</accession>
<dbReference type="PANTHER" id="PTHR30327:SF1">
    <property type="entry name" value="UPF0301 PROTEIN YQGE"/>
    <property type="match status" value="1"/>
</dbReference>
<evidence type="ECO:0000256" key="2">
    <source>
        <dbReference type="HAMAP-Rule" id="MF_00758"/>
    </source>
</evidence>
<dbReference type="Gene3D" id="3.40.1740.10">
    <property type="entry name" value="VC0467-like"/>
    <property type="match status" value="1"/>
</dbReference>
<comment type="caution">
    <text evidence="3">The sequence shown here is derived from an EMBL/GenBank/DDBJ whole genome shotgun (WGS) entry which is preliminary data.</text>
</comment>
<dbReference type="InterPro" id="IPR003774">
    <property type="entry name" value="AlgH-like"/>
</dbReference>
<evidence type="ECO:0000256" key="1">
    <source>
        <dbReference type="ARBA" id="ARBA00009600"/>
    </source>
</evidence>
<dbReference type="Proteomes" id="UP000307999">
    <property type="component" value="Unassembled WGS sequence"/>
</dbReference>
<proteinExistence type="inferred from homology"/>
<organism evidence="3 4">
    <name type="scientific">Thalassotalea mangrovi</name>
    <dbReference type="NCBI Taxonomy" id="2572245"/>
    <lineage>
        <taxon>Bacteria</taxon>
        <taxon>Pseudomonadati</taxon>
        <taxon>Pseudomonadota</taxon>
        <taxon>Gammaproteobacteria</taxon>
        <taxon>Alteromonadales</taxon>
        <taxon>Colwelliaceae</taxon>
        <taxon>Thalassotalea</taxon>
    </lineage>
</organism>